<dbReference type="Gene3D" id="1.10.10.10">
    <property type="entry name" value="Winged helix-like DNA-binding domain superfamily/Winged helix DNA-binding domain"/>
    <property type="match status" value="1"/>
</dbReference>
<reference evidence="18" key="2">
    <citation type="submission" date="2021-01" db="EMBL/GenBank/DDBJ databases">
        <authorList>
            <person name="Schikora-Tamarit M.A."/>
        </authorList>
    </citation>
    <scope>NUCLEOTIDE SEQUENCE</scope>
    <source>
        <strain evidence="18">CBS2887</strain>
    </source>
</reference>
<feature type="compositionally biased region" description="Low complexity" evidence="15">
    <location>
        <begin position="1241"/>
        <end position="1252"/>
    </location>
</feature>
<keyword evidence="9" id="KW-0234">DNA repair</keyword>
<dbReference type="GO" id="GO:0005634">
    <property type="term" value="C:nucleus"/>
    <property type="evidence" value="ECO:0007669"/>
    <property type="project" value="UniProtKB-SubCell"/>
</dbReference>
<dbReference type="InterPro" id="IPR044876">
    <property type="entry name" value="HRDC_dom_sf"/>
</dbReference>
<feature type="domain" description="Helicase ATP-binding" evidence="16">
    <location>
        <begin position="707"/>
        <end position="884"/>
    </location>
</feature>
<evidence type="ECO:0000256" key="3">
    <source>
        <dbReference type="ARBA" id="ARBA00022741"/>
    </source>
</evidence>
<dbReference type="GO" id="GO:0009378">
    <property type="term" value="F:four-way junction helicase activity"/>
    <property type="evidence" value="ECO:0007669"/>
    <property type="project" value="TreeGrafter"/>
</dbReference>
<keyword evidence="7" id="KW-0067">ATP-binding</keyword>
<dbReference type="PROSITE" id="PS51194">
    <property type="entry name" value="HELICASE_CTER"/>
    <property type="match status" value="1"/>
</dbReference>
<dbReference type="GO" id="GO:0005524">
    <property type="term" value="F:ATP binding"/>
    <property type="evidence" value="ECO:0007669"/>
    <property type="project" value="UniProtKB-KW"/>
</dbReference>
<protein>
    <recommendedName>
        <fullName evidence="13">DNA 3'-5' helicase</fullName>
        <ecNumber evidence="13">5.6.2.4</ecNumber>
    </recommendedName>
</protein>
<comment type="catalytic activity">
    <reaction evidence="14">
        <text>ATP + H2O = ADP + phosphate + H(+)</text>
        <dbReference type="Rhea" id="RHEA:13065"/>
        <dbReference type="ChEBI" id="CHEBI:15377"/>
        <dbReference type="ChEBI" id="CHEBI:15378"/>
        <dbReference type="ChEBI" id="CHEBI:30616"/>
        <dbReference type="ChEBI" id="CHEBI:43474"/>
        <dbReference type="ChEBI" id="CHEBI:456216"/>
    </reaction>
</comment>
<dbReference type="CDD" id="cd18794">
    <property type="entry name" value="SF2_C_RecQ"/>
    <property type="match status" value="1"/>
</dbReference>
<evidence type="ECO:0000256" key="14">
    <source>
        <dbReference type="ARBA" id="ARBA00049360"/>
    </source>
</evidence>
<evidence type="ECO:0000256" key="8">
    <source>
        <dbReference type="ARBA" id="ARBA00023125"/>
    </source>
</evidence>
<dbReference type="GO" id="GO:0031422">
    <property type="term" value="C:RecQ family helicase-topoisomerase III complex"/>
    <property type="evidence" value="ECO:0007669"/>
    <property type="project" value="UniProtKB-ARBA"/>
</dbReference>
<dbReference type="Gene3D" id="3.40.50.300">
    <property type="entry name" value="P-loop containing nucleotide triphosphate hydrolases"/>
    <property type="match status" value="2"/>
</dbReference>
<feature type="compositionally biased region" description="Polar residues" evidence="15">
    <location>
        <begin position="1464"/>
        <end position="1474"/>
    </location>
</feature>
<keyword evidence="11" id="KW-0539">Nucleus</keyword>
<keyword evidence="19" id="KW-1185">Reference proteome</keyword>
<feature type="compositionally biased region" description="Basic residues" evidence="15">
    <location>
        <begin position="1477"/>
        <end position="1494"/>
    </location>
</feature>
<keyword evidence="4" id="KW-0227">DNA damage</keyword>
<dbReference type="SMART" id="SM00490">
    <property type="entry name" value="HELICc"/>
    <property type="match status" value="1"/>
</dbReference>
<dbReference type="InterPro" id="IPR032284">
    <property type="entry name" value="RecQ_Zn-bd"/>
</dbReference>
<dbReference type="SUPFAM" id="SSF47819">
    <property type="entry name" value="HRDC-like"/>
    <property type="match status" value="1"/>
</dbReference>
<dbReference type="GO" id="GO:0003677">
    <property type="term" value="F:DNA binding"/>
    <property type="evidence" value="ECO:0007669"/>
    <property type="project" value="UniProtKB-KW"/>
</dbReference>
<feature type="compositionally biased region" description="Acidic residues" evidence="15">
    <location>
        <begin position="458"/>
        <end position="470"/>
    </location>
</feature>
<keyword evidence="6" id="KW-0347">Helicase</keyword>
<dbReference type="GO" id="GO:0031573">
    <property type="term" value="P:mitotic intra-S DNA damage checkpoint signaling"/>
    <property type="evidence" value="ECO:0007669"/>
    <property type="project" value="UniProtKB-ARBA"/>
</dbReference>
<keyword evidence="8" id="KW-0238">DNA-binding</keyword>
<dbReference type="GO" id="GO:0016787">
    <property type="term" value="F:hydrolase activity"/>
    <property type="evidence" value="ECO:0007669"/>
    <property type="project" value="UniProtKB-KW"/>
</dbReference>
<evidence type="ECO:0000259" key="17">
    <source>
        <dbReference type="PROSITE" id="PS51194"/>
    </source>
</evidence>
<dbReference type="InterPro" id="IPR014001">
    <property type="entry name" value="Helicase_ATP-bd"/>
</dbReference>
<comment type="similarity">
    <text evidence="2">Belongs to the helicase family. RecQ subfamily.</text>
</comment>
<evidence type="ECO:0000259" key="16">
    <source>
        <dbReference type="PROSITE" id="PS51192"/>
    </source>
</evidence>
<evidence type="ECO:0000256" key="7">
    <source>
        <dbReference type="ARBA" id="ARBA00022840"/>
    </source>
</evidence>
<evidence type="ECO:0000256" key="10">
    <source>
        <dbReference type="ARBA" id="ARBA00023235"/>
    </source>
</evidence>
<dbReference type="FunFam" id="1.10.10.10:FF:000495">
    <property type="entry name" value="RecQ family helicase MusN"/>
    <property type="match status" value="1"/>
</dbReference>
<dbReference type="NCBIfam" id="TIGR00614">
    <property type="entry name" value="recQ_fam"/>
    <property type="match status" value="1"/>
</dbReference>
<dbReference type="InterPro" id="IPR004589">
    <property type="entry name" value="DNA_helicase_ATP-dep_RecQ"/>
</dbReference>
<evidence type="ECO:0000256" key="15">
    <source>
        <dbReference type="SAM" id="MobiDB-lite"/>
    </source>
</evidence>
<dbReference type="GO" id="GO:0006312">
    <property type="term" value="P:mitotic recombination"/>
    <property type="evidence" value="ECO:0007669"/>
    <property type="project" value="UniProtKB-ARBA"/>
</dbReference>
<dbReference type="Pfam" id="PF00270">
    <property type="entry name" value="DEAD"/>
    <property type="match status" value="1"/>
</dbReference>
<dbReference type="FunFam" id="3.40.50.300:FF:000296">
    <property type="entry name" value="ATP-dependent DNA helicase RecQ"/>
    <property type="match status" value="1"/>
</dbReference>
<sequence length="1494" mass="168576">MAVKNNLKKQLEWLKESNANIPKHNPIHILKQIQLPNQPTGPTPTTHRPTDQAPDPTRALSSSPSQPKENGLNSNRERSPDVSGSQNPDMSSFLFNVEKSQRMAGLRSTRKDPPTVSRSNLAARSVSMASITSETRASTSYPSNPSQSSQPVLAQRSITNLLSQRMQVRRPEPIEEDVIDLTMDDEPVIPQKRTVSIVSDPKRQKTNMDPPPITPIAKSRTVTNVYQVQDVDDDPLGTDDELDEIALARLPRSRAQPITPDISKESTNSQQDLLKLQQEYMNTCERRIELLVNRLDMEESTALSEDAKRTKRAEMRIALASLEKSQSLAKAKITSFQLGPRLIRQPSIIQVPESIPKETVISSPVIPPTPPAQPEIVEDEFDLHISDNEYRDPLPAKRSTTRPTNYYDDNNYIIREPEEEREEEDFYEGEKTMEGLLSSQPELYDDEAREELASFVEFENDDERDHEEMPDSTYKPAVASDFDFESDDDFQDAAEDADVPANGSGHEDLENYEEDNEDFQLRDETFHRIQPPNDNNRGQIQVGASDNPEQFIISDDEDDDLIVDESSLTHRFLADTQIHTQDVPNSADSHDIVEIPDEDEDDDEEFGEERELVSSQDSIQIVDAKEYEHATQFKPIKIEQIEIDVDDNAAGNDTLMMTDDEFDDELDQLLESRAAMGEQHPWTKEVFSQLKSTFKLDSFRPNQLEAVNATLSGKDAFVLMPTGGGKSLCYQLPAVVTSGKTKGTTIVISPLISLMQDQVEHLMEKNIPACMISSKGSAEEKKTNFNLFVNGFLSLVYLSPEMISASNQAKNAIARLYREGMLARVVIDEAHCMSSWGHDFRPDYKALSYFKSNYPDIPVMALTATANDQVKMDIIHNLNLRDPVFLKQSFNRTNLYYEVLPKDKYVMLNIERTINSRFRDQTGIIYCHSKQSCEQTSEKLNQNGIKCAFYHAGMEPDDRLTIQKAWQSGEIKVICATIAFGMGIDKPDVRFVMHLTLPRTLEGYYQETGRAGRDGNYSYCIMYYSLRDAKTLQNMISRDKDLDRDGKEKHQTKLTQVVQYCENKTDCRRQQVLQYFNETFEKSLCQKNCDNCKKGGDVTLVERDVTDQAILITELVKSVQSEKVTLIYCQDIFRGSKSNKIVTAGHDSLPQHGSGKSLERGDLQRISFHLISEKILEEYSVFNKAGFATSYVRLGSNASKLLSKKKKIIMSFSDSSKRSKTAPKTNYAPDHASDTDNNFQTPNPNRTANNRNSIRSATTSAVPKATPPVRKDRSNLITPTRLLTAEERLNEYAFSSTPRIISAKSHLQRTSSGITEPVLNKRPSPAPVVLAEKQFSSDEEKTNFVRAYEVLKVKLNDIMTKLSFNNGSSVMPDKTLKEMAMKLPQTDSDFRQLSGFIGGSQAGYFKYFRDTLKKLYQERHNPTKNGTSLSTSTSKYFPGAKSVQNAKIIETIRASQKPAAPLGSINQKPTNGGSQKHGFRRKYAAKRSYAKKRS</sequence>
<dbReference type="PANTHER" id="PTHR13710:SF153">
    <property type="entry name" value="RECQ-LIKE DNA HELICASE BLM"/>
    <property type="match status" value="1"/>
</dbReference>
<comment type="caution">
    <text evidence="18">The sequence shown here is derived from an EMBL/GenBank/DDBJ whole genome shotgun (WGS) entry which is preliminary data.</text>
</comment>
<dbReference type="OrthoDB" id="3980681at2759"/>
<reference evidence="18" key="1">
    <citation type="journal article" date="2021" name="Open Biol.">
        <title>Shared evolutionary footprints suggest mitochondrial oxidative damage underlies multiple complex I losses in fungi.</title>
        <authorList>
            <person name="Schikora-Tamarit M.A."/>
            <person name="Marcet-Houben M."/>
            <person name="Nosek J."/>
            <person name="Gabaldon T."/>
        </authorList>
    </citation>
    <scope>NUCLEOTIDE SEQUENCE</scope>
    <source>
        <strain evidence="18">CBS2887</strain>
    </source>
</reference>
<dbReference type="FunFam" id="3.40.50.300:FF:000340">
    <property type="entry name" value="Bloom syndrome, RecQ helicase"/>
    <property type="match status" value="1"/>
</dbReference>
<name>A0A9P8Q3I6_WICPI</name>
<dbReference type="InterPro" id="IPR010997">
    <property type="entry name" value="HRDC-like_sf"/>
</dbReference>
<feature type="compositionally biased region" description="Polar residues" evidence="15">
    <location>
        <begin position="59"/>
        <end position="74"/>
    </location>
</feature>
<evidence type="ECO:0000256" key="9">
    <source>
        <dbReference type="ARBA" id="ARBA00023204"/>
    </source>
</evidence>
<feature type="region of interest" description="Disordered" evidence="15">
    <location>
        <begin position="1455"/>
        <end position="1494"/>
    </location>
</feature>
<evidence type="ECO:0000256" key="1">
    <source>
        <dbReference type="ARBA" id="ARBA00004123"/>
    </source>
</evidence>
<dbReference type="GO" id="GO:0000724">
    <property type="term" value="P:double-strand break repair via homologous recombination"/>
    <property type="evidence" value="ECO:0007669"/>
    <property type="project" value="TreeGrafter"/>
</dbReference>
<feature type="region of interest" description="Disordered" evidence="15">
    <location>
        <begin position="452"/>
        <end position="517"/>
    </location>
</feature>
<keyword evidence="3" id="KW-0547">Nucleotide-binding</keyword>
<dbReference type="Pfam" id="PF00271">
    <property type="entry name" value="Helicase_C"/>
    <property type="match status" value="1"/>
</dbReference>
<dbReference type="CDD" id="cd17920">
    <property type="entry name" value="DEXHc_RecQ"/>
    <property type="match status" value="1"/>
</dbReference>
<feature type="domain" description="Helicase C-terminal" evidence="17">
    <location>
        <begin position="900"/>
        <end position="1055"/>
    </location>
</feature>
<dbReference type="InterPro" id="IPR036388">
    <property type="entry name" value="WH-like_DNA-bd_sf"/>
</dbReference>
<evidence type="ECO:0000256" key="5">
    <source>
        <dbReference type="ARBA" id="ARBA00022801"/>
    </source>
</evidence>
<dbReference type="SMART" id="SM00956">
    <property type="entry name" value="RQC"/>
    <property type="match status" value="1"/>
</dbReference>
<comment type="subcellular location">
    <subcellularLocation>
        <location evidence="1">Nucleus</location>
    </subcellularLocation>
</comment>
<keyword evidence="5" id="KW-0378">Hydrolase</keyword>
<dbReference type="InterPro" id="IPR018982">
    <property type="entry name" value="RQC_domain"/>
</dbReference>
<feature type="compositionally biased region" description="Polar residues" evidence="15">
    <location>
        <begin position="116"/>
        <end position="137"/>
    </location>
</feature>
<feature type="region of interest" description="Disordered" evidence="15">
    <location>
        <begin position="1213"/>
        <end position="1278"/>
    </location>
</feature>
<dbReference type="GO" id="GO:0006260">
    <property type="term" value="P:DNA replication"/>
    <property type="evidence" value="ECO:0007669"/>
    <property type="project" value="InterPro"/>
</dbReference>
<dbReference type="PANTHER" id="PTHR13710">
    <property type="entry name" value="DNA HELICASE RECQ FAMILY MEMBER"/>
    <property type="match status" value="1"/>
</dbReference>
<dbReference type="InterPro" id="IPR002464">
    <property type="entry name" value="DNA/RNA_helicase_DEAH_CS"/>
</dbReference>
<feature type="compositionally biased region" description="Polar residues" evidence="15">
    <location>
        <begin position="82"/>
        <end position="94"/>
    </location>
</feature>
<accession>A0A9P8Q3I6</accession>
<dbReference type="GO" id="GO:0043138">
    <property type="term" value="F:3'-5' DNA helicase activity"/>
    <property type="evidence" value="ECO:0007669"/>
    <property type="project" value="UniProtKB-EC"/>
</dbReference>
<dbReference type="InterPro" id="IPR011545">
    <property type="entry name" value="DEAD/DEAH_box_helicase_dom"/>
</dbReference>
<feature type="compositionally biased region" description="Acidic residues" evidence="15">
    <location>
        <begin position="482"/>
        <end position="498"/>
    </location>
</feature>
<dbReference type="GO" id="GO:0000729">
    <property type="term" value="P:DNA double-strand break processing"/>
    <property type="evidence" value="ECO:0007669"/>
    <property type="project" value="UniProtKB-ARBA"/>
</dbReference>
<evidence type="ECO:0000313" key="18">
    <source>
        <dbReference type="EMBL" id="KAH3683411.1"/>
    </source>
</evidence>
<evidence type="ECO:0000256" key="13">
    <source>
        <dbReference type="ARBA" id="ARBA00034808"/>
    </source>
</evidence>
<dbReference type="InterPro" id="IPR027417">
    <property type="entry name" value="P-loop_NTPase"/>
</dbReference>
<dbReference type="GO" id="GO:0005737">
    <property type="term" value="C:cytoplasm"/>
    <property type="evidence" value="ECO:0007669"/>
    <property type="project" value="TreeGrafter"/>
</dbReference>
<dbReference type="SMART" id="SM00487">
    <property type="entry name" value="DEXDc"/>
    <property type="match status" value="1"/>
</dbReference>
<evidence type="ECO:0000313" key="19">
    <source>
        <dbReference type="Proteomes" id="UP000774326"/>
    </source>
</evidence>
<dbReference type="EC" id="5.6.2.4" evidence="13"/>
<evidence type="ECO:0000256" key="2">
    <source>
        <dbReference type="ARBA" id="ARBA00005446"/>
    </source>
</evidence>
<feature type="region of interest" description="Disordered" evidence="15">
    <location>
        <begin position="35"/>
        <end position="152"/>
    </location>
</feature>
<evidence type="ECO:0000256" key="4">
    <source>
        <dbReference type="ARBA" id="ARBA00022763"/>
    </source>
</evidence>
<dbReference type="Pfam" id="PF11408">
    <property type="entry name" value="Helicase_Sgs1"/>
    <property type="match status" value="1"/>
</dbReference>
<dbReference type="PROSITE" id="PS00690">
    <property type="entry name" value="DEAH_ATP_HELICASE"/>
    <property type="match status" value="1"/>
</dbReference>
<evidence type="ECO:0000256" key="12">
    <source>
        <dbReference type="ARBA" id="ARBA00034617"/>
    </source>
</evidence>
<dbReference type="Pfam" id="PF09382">
    <property type="entry name" value="RQC"/>
    <property type="match status" value="1"/>
</dbReference>
<keyword evidence="10" id="KW-0413">Isomerase</keyword>
<dbReference type="SUPFAM" id="SSF52540">
    <property type="entry name" value="P-loop containing nucleoside triphosphate hydrolases"/>
    <property type="match status" value="2"/>
</dbReference>
<dbReference type="Gene3D" id="1.10.150.80">
    <property type="entry name" value="HRDC domain"/>
    <property type="match status" value="1"/>
</dbReference>
<dbReference type="InterPro" id="IPR022758">
    <property type="entry name" value="Helicase_Sgs1"/>
</dbReference>
<evidence type="ECO:0000256" key="6">
    <source>
        <dbReference type="ARBA" id="ARBA00022806"/>
    </source>
</evidence>
<gene>
    <name evidence="18" type="ORF">WICPIJ_005630</name>
</gene>
<evidence type="ECO:0000256" key="11">
    <source>
        <dbReference type="ARBA" id="ARBA00023242"/>
    </source>
</evidence>
<dbReference type="Pfam" id="PF16124">
    <property type="entry name" value="RecQ_Zn_bind"/>
    <property type="match status" value="1"/>
</dbReference>
<comment type="catalytic activity">
    <reaction evidence="12">
        <text>Couples ATP hydrolysis with the unwinding of duplex DNA by translocating in the 3'-5' direction.</text>
        <dbReference type="EC" id="5.6.2.4"/>
    </reaction>
</comment>
<organism evidence="18 19">
    <name type="scientific">Wickerhamomyces pijperi</name>
    <name type="common">Yeast</name>
    <name type="synonym">Pichia pijperi</name>
    <dbReference type="NCBI Taxonomy" id="599730"/>
    <lineage>
        <taxon>Eukaryota</taxon>
        <taxon>Fungi</taxon>
        <taxon>Dikarya</taxon>
        <taxon>Ascomycota</taxon>
        <taxon>Saccharomycotina</taxon>
        <taxon>Saccharomycetes</taxon>
        <taxon>Phaffomycetales</taxon>
        <taxon>Wickerhamomycetaceae</taxon>
        <taxon>Wickerhamomyces</taxon>
    </lineage>
</organism>
<dbReference type="InterPro" id="IPR001650">
    <property type="entry name" value="Helicase_C-like"/>
</dbReference>
<dbReference type="Proteomes" id="UP000774326">
    <property type="component" value="Unassembled WGS sequence"/>
</dbReference>
<dbReference type="PROSITE" id="PS51192">
    <property type="entry name" value="HELICASE_ATP_BIND_1"/>
    <property type="match status" value="1"/>
</dbReference>
<dbReference type="EMBL" id="JAEUBG010003142">
    <property type="protein sequence ID" value="KAH3683411.1"/>
    <property type="molecule type" value="Genomic_DNA"/>
</dbReference>
<feature type="compositionally biased region" description="Low complexity" evidence="15">
    <location>
        <begin position="138"/>
        <end position="151"/>
    </location>
</feature>
<proteinExistence type="inferred from homology"/>